<evidence type="ECO:0000256" key="2">
    <source>
        <dbReference type="SAM" id="Phobius"/>
    </source>
</evidence>
<dbReference type="AlphaFoldDB" id="A0A9W6KW80"/>
<dbReference type="InterPro" id="IPR021449">
    <property type="entry name" value="DUF3099"/>
</dbReference>
<evidence type="ECO:0000313" key="4">
    <source>
        <dbReference type="Proteomes" id="UP001143480"/>
    </source>
</evidence>
<feature type="compositionally biased region" description="Basic and acidic residues" evidence="1">
    <location>
        <begin position="122"/>
        <end position="133"/>
    </location>
</feature>
<feature type="transmembrane region" description="Helical" evidence="2">
    <location>
        <begin position="71"/>
        <end position="93"/>
    </location>
</feature>
<keyword evidence="2" id="KW-0472">Membrane</keyword>
<dbReference type="EMBL" id="BSFP01000075">
    <property type="protein sequence ID" value="GLL06609.1"/>
    <property type="molecule type" value="Genomic_DNA"/>
</dbReference>
<keyword evidence="2" id="KW-0812">Transmembrane</keyword>
<reference evidence="3" key="2">
    <citation type="submission" date="2023-01" db="EMBL/GenBank/DDBJ databases">
        <authorList>
            <person name="Sun Q."/>
            <person name="Evtushenko L."/>
        </authorList>
    </citation>
    <scope>NUCLEOTIDE SEQUENCE</scope>
    <source>
        <strain evidence="3">VKM Ac-1321</strain>
    </source>
</reference>
<sequence>MGSVLVRRLAAVRGRLDPMGRRDRPQLITDAARSPEQELRAREIRYVLMMLLRAACVVVAAILVATRPPLFWLWISICVAGGVFLPMVAVLLANDAPVREENRFRNKFRRKPTSHPNPEQALTERAHKVIDAE</sequence>
<protein>
    <recommendedName>
        <fullName evidence="5">DUF3099 family protein</fullName>
    </recommendedName>
</protein>
<evidence type="ECO:0000256" key="1">
    <source>
        <dbReference type="SAM" id="MobiDB-lite"/>
    </source>
</evidence>
<name>A0A9W6KW80_9ACTN</name>
<reference evidence="3" key="1">
    <citation type="journal article" date="2014" name="Int. J. Syst. Evol. Microbiol.">
        <title>Complete genome sequence of Corynebacterium casei LMG S-19264T (=DSM 44701T), isolated from a smear-ripened cheese.</title>
        <authorList>
            <consortium name="US DOE Joint Genome Institute (JGI-PGF)"/>
            <person name="Walter F."/>
            <person name="Albersmeier A."/>
            <person name="Kalinowski J."/>
            <person name="Ruckert C."/>
        </authorList>
    </citation>
    <scope>NUCLEOTIDE SEQUENCE</scope>
    <source>
        <strain evidence="3">VKM Ac-1321</strain>
    </source>
</reference>
<feature type="region of interest" description="Disordered" evidence="1">
    <location>
        <begin position="104"/>
        <end position="133"/>
    </location>
</feature>
<evidence type="ECO:0008006" key="5">
    <source>
        <dbReference type="Google" id="ProtNLM"/>
    </source>
</evidence>
<organism evidence="3 4">
    <name type="scientific">Dactylosporangium matsuzakiense</name>
    <dbReference type="NCBI Taxonomy" id="53360"/>
    <lineage>
        <taxon>Bacteria</taxon>
        <taxon>Bacillati</taxon>
        <taxon>Actinomycetota</taxon>
        <taxon>Actinomycetes</taxon>
        <taxon>Micromonosporales</taxon>
        <taxon>Micromonosporaceae</taxon>
        <taxon>Dactylosporangium</taxon>
    </lineage>
</organism>
<comment type="caution">
    <text evidence="3">The sequence shown here is derived from an EMBL/GenBank/DDBJ whole genome shotgun (WGS) entry which is preliminary data.</text>
</comment>
<dbReference type="Proteomes" id="UP001143480">
    <property type="component" value="Unassembled WGS sequence"/>
</dbReference>
<gene>
    <name evidence="3" type="ORF">GCM10017581_083590</name>
</gene>
<evidence type="ECO:0000313" key="3">
    <source>
        <dbReference type="EMBL" id="GLL06609.1"/>
    </source>
</evidence>
<keyword evidence="2" id="KW-1133">Transmembrane helix</keyword>
<feature type="transmembrane region" description="Helical" evidence="2">
    <location>
        <begin position="46"/>
        <end position="65"/>
    </location>
</feature>
<accession>A0A9W6KW80</accession>
<keyword evidence="4" id="KW-1185">Reference proteome</keyword>
<dbReference type="Pfam" id="PF11298">
    <property type="entry name" value="DUF3099"/>
    <property type="match status" value="1"/>
</dbReference>
<proteinExistence type="predicted"/>